<dbReference type="GO" id="GO:0035556">
    <property type="term" value="P:intracellular signal transduction"/>
    <property type="evidence" value="ECO:0007669"/>
    <property type="project" value="InterPro"/>
</dbReference>
<dbReference type="GO" id="GO:0007168">
    <property type="term" value="P:receptor guanylyl cyclase signaling pathway"/>
    <property type="evidence" value="ECO:0007669"/>
    <property type="project" value="TreeGrafter"/>
</dbReference>
<dbReference type="STRING" id="947166.A0A1D1W4N5"/>
<comment type="caution">
    <text evidence="9">The sequence shown here is derived from an EMBL/GenBank/DDBJ whole genome shotgun (WGS) entry which is preliminary data.</text>
</comment>
<dbReference type="EMBL" id="BDGG01000017">
    <property type="protein sequence ID" value="GAV08401.1"/>
    <property type="molecule type" value="Genomic_DNA"/>
</dbReference>
<dbReference type="InterPro" id="IPR050401">
    <property type="entry name" value="Cyclic_nucleotide_synthase"/>
</dbReference>
<dbReference type="OrthoDB" id="1890790at2759"/>
<comment type="subcellular location">
    <subcellularLocation>
        <location evidence="1">Membrane</location>
    </subcellularLocation>
</comment>
<dbReference type="GO" id="GO:0005886">
    <property type="term" value="C:plasma membrane"/>
    <property type="evidence" value="ECO:0007669"/>
    <property type="project" value="TreeGrafter"/>
</dbReference>
<keyword evidence="3" id="KW-0547">Nucleotide-binding</keyword>
<feature type="domain" description="Guanylate cyclase" evidence="8">
    <location>
        <begin position="1"/>
        <end position="48"/>
    </location>
</feature>
<sequence length="59" mass="6489">MESTGEGLKIQVSPTTKQLLDSFGTFHLEERGMIAVKGKGQIRTYWLLSGEIGKDDPPP</sequence>
<dbReference type="InterPro" id="IPR029787">
    <property type="entry name" value="Nucleotide_cyclase"/>
</dbReference>
<reference evidence="9 10" key="1">
    <citation type="journal article" date="2016" name="Nat. Commun.">
        <title>Extremotolerant tardigrade genome and improved radiotolerance of human cultured cells by tardigrade-unique protein.</title>
        <authorList>
            <person name="Hashimoto T."/>
            <person name="Horikawa D.D."/>
            <person name="Saito Y."/>
            <person name="Kuwahara H."/>
            <person name="Kozuka-Hata H."/>
            <person name="Shin-I T."/>
            <person name="Minakuchi Y."/>
            <person name="Ohishi K."/>
            <person name="Motoyama A."/>
            <person name="Aizu T."/>
            <person name="Enomoto A."/>
            <person name="Kondo K."/>
            <person name="Tanaka S."/>
            <person name="Hara Y."/>
            <person name="Koshikawa S."/>
            <person name="Sagara H."/>
            <person name="Miura T."/>
            <person name="Yokobori S."/>
            <person name="Miyagawa K."/>
            <person name="Suzuki Y."/>
            <person name="Kubo T."/>
            <person name="Oyama M."/>
            <person name="Kohara Y."/>
            <person name="Fujiyama A."/>
            <person name="Arakawa K."/>
            <person name="Katayama T."/>
            <person name="Toyoda A."/>
            <person name="Kunieda T."/>
        </authorList>
    </citation>
    <scope>NUCLEOTIDE SEQUENCE [LARGE SCALE GENOMIC DNA]</scope>
    <source>
        <strain evidence="9 10">YOKOZUNA-1</strain>
    </source>
</reference>
<keyword evidence="4" id="KW-1133">Transmembrane helix</keyword>
<evidence type="ECO:0000256" key="5">
    <source>
        <dbReference type="ARBA" id="ARBA00023136"/>
    </source>
</evidence>
<evidence type="ECO:0000259" key="8">
    <source>
        <dbReference type="Pfam" id="PF00211"/>
    </source>
</evidence>
<keyword evidence="7" id="KW-0456">Lyase</keyword>
<dbReference type="AlphaFoldDB" id="A0A1D1W4N5"/>
<proteinExistence type="predicted"/>
<evidence type="ECO:0000256" key="2">
    <source>
        <dbReference type="ARBA" id="ARBA00022692"/>
    </source>
</evidence>
<organism evidence="9 10">
    <name type="scientific">Ramazzottius varieornatus</name>
    <name type="common">Water bear</name>
    <name type="synonym">Tardigrade</name>
    <dbReference type="NCBI Taxonomy" id="947166"/>
    <lineage>
        <taxon>Eukaryota</taxon>
        <taxon>Metazoa</taxon>
        <taxon>Ecdysozoa</taxon>
        <taxon>Tardigrada</taxon>
        <taxon>Eutardigrada</taxon>
        <taxon>Parachela</taxon>
        <taxon>Hypsibioidea</taxon>
        <taxon>Ramazzottiidae</taxon>
        <taxon>Ramazzottius</taxon>
    </lineage>
</organism>
<dbReference type="PANTHER" id="PTHR11920:SF494">
    <property type="entry name" value="ATRIAL NATRIURETIC PEPTIDE RECEPTOR 2"/>
    <property type="match status" value="1"/>
</dbReference>
<dbReference type="PANTHER" id="PTHR11920">
    <property type="entry name" value="GUANYLYL CYCLASE"/>
    <property type="match status" value="1"/>
</dbReference>
<gene>
    <name evidence="9" type="primary">RvY_18094-1</name>
    <name evidence="9" type="synonym">RvY_18094.1</name>
    <name evidence="9" type="ORF">RvY_18094</name>
</gene>
<evidence type="ECO:0000256" key="3">
    <source>
        <dbReference type="ARBA" id="ARBA00022741"/>
    </source>
</evidence>
<dbReference type="GO" id="GO:0000166">
    <property type="term" value="F:nucleotide binding"/>
    <property type="evidence" value="ECO:0007669"/>
    <property type="project" value="UniProtKB-KW"/>
</dbReference>
<dbReference type="GO" id="GO:0004016">
    <property type="term" value="F:adenylate cyclase activity"/>
    <property type="evidence" value="ECO:0007669"/>
    <property type="project" value="TreeGrafter"/>
</dbReference>
<dbReference type="SUPFAM" id="SSF55073">
    <property type="entry name" value="Nucleotide cyclase"/>
    <property type="match status" value="1"/>
</dbReference>
<dbReference type="Proteomes" id="UP000186922">
    <property type="component" value="Unassembled WGS sequence"/>
</dbReference>
<keyword evidence="5" id="KW-0472">Membrane</keyword>
<protein>
    <recommendedName>
        <fullName evidence="8">Guanylate cyclase domain-containing protein</fullName>
    </recommendedName>
</protein>
<dbReference type="GO" id="GO:0001653">
    <property type="term" value="F:peptide receptor activity"/>
    <property type="evidence" value="ECO:0007669"/>
    <property type="project" value="TreeGrafter"/>
</dbReference>
<dbReference type="GO" id="GO:0004383">
    <property type="term" value="F:guanylate cyclase activity"/>
    <property type="evidence" value="ECO:0007669"/>
    <property type="project" value="TreeGrafter"/>
</dbReference>
<evidence type="ECO:0000256" key="6">
    <source>
        <dbReference type="ARBA" id="ARBA00023180"/>
    </source>
</evidence>
<keyword evidence="6" id="KW-0325">Glycoprotein</keyword>
<evidence type="ECO:0000313" key="10">
    <source>
        <dbReference type="Proteomes" id="UP000186922"/>
    </source>
</evidence>
<evidence type="ECO:0000256" key="7">
    <source>
        <dbReference type="ARBA" id="ARBA00023239"/>
    </source>
</evidence>
<dbReference type="Pfam" id="PF00211">
    <property type="entry name" value="Guanylate_cyc"/>
    <property type="match status" value="1"/>
</dbReference>
<evidence type="ECO:0000313" key="9">
    <source>
        <dbReference type="EMBL" id="GAV08401.1"/>
    </source>
</evidence>
<name>A0A1D1W4N5_RAMVA</name>
<keyword evidence="2" id="KW-0812">Transmembrane</keyword>
<accession>A0A1D1W4N5</accession>
<dbReference type="InterPro" id="IPR001054">
    <property type="entry name" value="A/G_cyclase"/>
</dbReference>
<evidence type="ECO:0000256" key="1">
    <source>
        <dbReference type="ARBA" id="ARBA00004370"/>
    </source>
</evidence>
<evidence type="ECO:0000256" key="4">
    <source>
        <dbReference type="ARBA" id="ARBA00022989"/>
    </source>
</evidence>
<dbReference type="Gene3D" id="3.30.70.1230">
    <property type="entry name" value="Nucleotide cyclase"/>
    <property type="match status" value="1"/>
</dbReference>
<keyword evidence="10" id="KW-1185">Reference proteome</keyword>